<dbReference type="AlphaFoldDB" id="A0A482XJ05"/>
<organism evidence="1 2">
    <name type="scientific">Laodelphax striatellus</name>
    <name type="common">Small brown planthopper</name>
    <name type="synonym">Delphax striatella</name>
    <dbReference type="NCBI Taxonomy" id="195883"/>
    <lineage>
        <taxon>Eukaryota</taxon>
        <taxon>Metazoa</taxon>
        <taxon>Ecdysozoa</taxon>
        <taxon>Arthropoda</taxon>
        <taxon>Hexapoda</taxon>
        <taxon>Insecta</taxon>
        <taxon>Pterygota</taxon>
        <taxon>Neoptera</taxon>
        <taxon>Paraneoptera</taxon>
        <taxon>Hemiptera</taxon>
        <taxon>Auchenorrhyncha</taxon>
        <taxon>Fulgoroidea</taxon>
        <taxon>Delphacidae</taxon>
        <taxon>Criomorphinae</taxon>
        <taxon>Laodelphax</taxon>
    </lineage>
</organism>
<gene>
    <name evidence="1" type="ORF">LSTR_LSTR010598</name>
</gene>
<accession>A0A482XJ05</accession>
<protein>
    <submittedName>
        <fullName evidence="1">Uncharacterized protein</fullName>
    </submittedName>
</protein>
<proteinExistence type="predicted"/>
<comment type="caution">
    <text evidence="1">The sequence shown here is derived from an EMBL/GenBank/DDBJ whole genome shotgun (WGS) entry which is preliminary data.</text>
</comment>
<dbReference type="EMBL" id="QKKF02008541">
    <property type="protein sequence ID" value="RZF45647.1"/>
    <property type="molecule type" value="Genomic_DNA"/>
</dbReference>
<keyword evidence="2" id="KW-1185">Reference proteome</keyword>
<dbReference type="InParanoid" id="A0A482XJ05"/>
<name>A0A482XJ05_LAOST</name>
<dbReference type="Proteomes" id="UP000291343">
    <property type="component" value="Unassembled WGS sequence"/>
</dbReference>
<reference evidence="1 2" key="1">
    <citation type="journal article" date="2017" name="Gigascience">
        <title>Genome sequence of the small brown planthopper, Laodelphax striatellus.</title>
        <authorList>
            <person name="Zhu J."/>
            <person name="Jiang F."/>
            <person name="Wang X."/>
            <person name="Yang P."/>
            <person name="Bao Y."/>
            <person name="Zhao W."/>
            <person name="Wang W."/>
            <person name="Lu H."/>
            <person name="Wang Q."/>
            <person name="Cui N."/>
            <person name="Li J."/>
            <person name="Chen X."/>
            <person name="Luo L."/>
            <person name="Yu J."/>
            <person name="Kang L."/>
            <person name="Cui F."/>
        </authorList>
    </citation>
    <scope>NUCLEOTIDE SEQUENCE [LARGE SCALE GENOMIC DNA]</scope>
    <source>
        <strain evidence="1">Lst14</strain>
    </source>
</reference>
<evidence type="ECO:0000313" key="2">
    <source>
        <dbReference type="Proteomes" id="UP000291343"/>
    </source>
</evidence>
<sequence length="214" mass="23387">MTPEFLALKISKFDELRTSFYKSILKDTQVVTDDGVSITVSHCSASGYTDIHSSLSFSTKLKPGCMQSTLQVNLMTSSSGKTSAILSVLSSDKTSCSLSRGGEECLISQISACLPENRLPCNVGEAERMMAGTEMRQKLLTRIQITNQRRSVRGRGGTEQQNRGVGHGSASVIINTPQRLSFVVVRFCNWQQFANVRRRSSFDAVVLGACCAFL</sequence>
<evidence type="ECO:0000313" key="1">
    <source>
        <dbReference type="EMBL" id="RZF45647.1"/>
    </source>
</evidence>